<feature type="non-terminal residue" evidence="2">
    <location>
        <position position="59"/>
    </location>
</feature>
<dbReference type="InterPro" id="IPR018974">
    <property type="entry name" value="Tex-like_N"/>
</dbReference>
<sequence>MENKTNQTIAEALSVTLNQIEQVLALTAEGNTIPFIARYRKEVTGNLDEVVIKAIIDMD</sequence>
<dbReference type="Proteomes" id="UP000325300">
    <property type="component" value="Unassembled WGS sequence"/>
</dbReference>
<accession>A0A5S4T7A8</accession>
<dbReference type="InterPro" id="IPR023319">
    <property type="entry name" value="Tex-like_HTH_dom_sf"/>
</dbReference>
<proteinExistence type="predicted"/>
<feature type="domain" description="Tex-like protein N-terminal" evidence="1">
    <location>
        <begin position="4"/>
        <end position="57"/>
    </location>
</feature>
<evidence type="ECO:0000259" key="1">
    <source>
        <dbReference type="Pfam" id="PF09371"/>
    </source>
</evidence>
<protein>
    <recommendedName>
        <fullName evidence="1">Tex-like protein N-terminal domain-containing protein</fullName>
    </recommendedName>
</protein>
<evidence type="ECO:0000313" key="3">
    <source>
        <dbReference type="Proteomes" id="UP000325300"/>
    </source>
</evidence>
<reference evidence="2 3" key="1">
    <citation type="submission" date="2019-02" db="EMBL/GenBank/DDBJ databases">
        <title>Novel genomic isolates of S. pyogenes and S. dysgalactiae subsp. equisimilis associated to necrotising fasciitis (NSTI).</title>
        <authorList>
            <person name="Barrantes I."/>
        </authorList>
    </citation>
    <scope>NUCLEOTIDE SEQUENCE [LARGE SCALE GENOMIC DNA]</scope>
    <source>
        <strain evidence="2 3">SPY5003</strain>
    </source>
</reference>
<dbReference type="Gene3D" id="1.10.10.650">
    <property type="entry name" value="RuvA domain 2-like"/>
    <property type="match status" value="1"/>
</dbReference>
<evidence type="ECO:0000313" key="2">
    <source>
        <dbReference type="EMBL" id="TYK91344.1"/>
    </source>
</evidence>
<gene>
    <name evidence="2" type="ORF">E0F67_11055</name>
</gene>
<name>A0A5S4T7A8_STRPY</name>
<dbReference type="SUPFAM" id="SSF158832">
    <property type="entry name" value="Tex N-terminal region-like"/>
    <property type="match status" value="1"/>
</dbReference>
<dbReference type="AlphaFoldDB" id="A0A5S4T7A8"/>
<dbReference type="RefSeq" id="WP_148845573.1">
    <property type="nucleotide sequence ID" value="NZ_SJLI01000366.1"/>
</dbReference>
<organism evidence="2 3">
    <name type="scientific">Streptococcus pyogenes</name>
    <dbReference type="NCBI Taxonomy" id="1314"/>
    <lineage>
        <taxon>Bacteria</taxon>
        <taxon>Bacillati</taxon>
        <taxon>Bacillota</taxon>
        <taxon>Bacilli</taxon>
        <taxon>Lactobacillales</taxon>
        <taxon>Streptococcaceae</taxon>
        <taxon>Streptococcus</taxon>
    </lineage>
</organism>
<comment type="caution">
    <text evidence="2">The sequence shown here is derived from an EMBL/GenBank/DDBJ whole genome shotgun (WGS) entry which is preliminary data.</text>
</comment>
<dbReference type="EMBL" id="SJLI01000366">
    <property type="protein sequence ID" value="TYK91344.1"/>
    <property type="molecule type" value="Genomic_DNA"/>
</dbReference>
<dbReference type="Pfam" id="PF09371">
    <property type="entry name" value="Tex_N"/>
    <property type="match status" value="1"/>
</dbReference>